<evidence type="ECO:0000256" key="2">
    <source>
        <dbReference type="ARBA" id="ARBA00023315"/>
    </source>
</evidence>
<evidence type="ECO:0000256" key="1">
    <source>
        <dbReference type="ARBA" id="ARBA00022679"/>
    </source>
</evidence>
<dbReference type="PANTHER" id="PTHR43877">
    <property type="entry name" value="AMINOALKYLPHOSPHONATE N-ACETYLTRANSFERASE-RELATED-RELATED"/>
    <property type="match status" value="1"/>
</dbReference>
<proteinExistence type="predicted"/>
<dbReference type="EMBL" id="SGIS01000039">
    <property type="protein sequence ID" value="RZF61076.1"/>
    <property type="molecule type" value="Genomic_DNA"/>
</dbReference>
<dbReference type="GO" id="GO:0016747">
    <property type="term" value="F:acyltransferase activity, transferring groups other than amino-acyl groups"/>
    <property type="evidence" value="ECO:0007669"/>
    <property type="project" value="InterPro"/>
</dbReference>
<dbReference type="InterPro" id="IPR050832">
    <property type="entry name" value="Bact_Acetyltransf"/>
</dbReference>
<keyword evidence="1 4" id="KW-0808">Transferase</keyword>
<dbReference type="PROSITE" id="PS51186">
    <property type="entry name" value="GNAT"/>
    <property type="match status" value="1"/>
</dbReference>
<feature type="domain" description="N-acetyltransferase" evidence="3">
    <location>
        <begin position="46"/>
        <end position="187"/>
    </location>
</feature>
<dbReference type="CDD" id="cd04301">
    <property type="entry name" value="NAT_SF"/>
    <property type="match status" value="1"/>
</dbReference>
<reference evidence="4 5" key="1">
    <citation type="submission" date="2019-02" db="EMBL/GenBank/DDBJ databases">
        <authorList>
            <person name="Li Y."/>
        </authorList>
    </citation>
    <scope>NUCLEOTIDE SEQUENCE [LARGE SCALE GENOMIC DNA]</scope>
    <source>
        <strain evidence="4 5">3-7</strain>
    </source>
</reference>
<keyword evidence="2" id="KW-0012">Acyltransferase</keyword>
<dbReference type="AlphaFoldDB" id="A0A4Q6XX62"/>
<dbReference type="Pfam" id="PF00583">
    <property type="entry name" value="Acetyltransf_1"/>
    <property type="match status" value="1"/>
</dbReference>
<evidence type="ECO:0000313" key="5">
    <source>
        <dbReference type="Proteomes" id="UP000292085"/>
    </source>
</evidence>
<organism evidence="4 5">
    <name type="scientific">Sphingomonas populi</name>
    <dbReference type="NCBI Taxonomy" id="2484750"/>
    <lineage>
        <taxon>Bacteria</taxon>
        <taxon>Pseudomonadati</taxon>
        <taxon>Pseudomonadota</taxon>
        <taxon>Alphaproteobacteria</taxon>
        <taxon>Sphingomonadales</taxon>
        <taxon>Sphingomonadaceae</taxon>
        <taxon>Sphingomonas</taxon>
    </lineage>
</organism>
<dbReference type="Proteomes" id="UP000292085">
    <property type="component" value="Unassembled WGS sequence"/>
</dbReference>
<evidence type="ECO:0000259" key="3">
    <source>
        <dbReference type="PROSITE" id="PS51186"/>
    </source>
</evidence>
<sequence length="188" mass="20328">MFARLVLFRCPRAGWLCRGDPSVGCRTRRGAAVSVPAIRFERDDLSRGVVVDLVDLHMREAVENSPWGSVFALDPVGLRDPAITVWTAWEGDALLGMGALKQLDATHGELKSMRVAPAHLRRGIGAAVLAQLVSEGRAAGYQRLSLETGSNEAFAAARAMYARAGFVPCGPFAGYTDTAFSRYFTLDL</sequence>
<dbReference type="OrthoDB" id="9803233at2"/>
<dbReference type="Gene3D" id="3.40.630.30">
    <property type="match status" value="1"/>
</dbReference>
<comment type="caution">
    <text evidence="4">The sequence shown here is derived from an EMBL/GenBank/DDBJ whole genome shotgun (WGS) entry which is preliminary data.</text>
</comment>
<evidence type="ECO:0000313" key="4">
    <source>
        <dbReference type="EMBL" id="RZF61076.1"/>
    </source>
</evidence>
<keyword evidence="5" id="KW-1185">Reference proteome</keyword>
<dbReference type="PANTHER" id="PTHR43877:SF5">
    <property type="entry name" value="BLL8307 PROTEIN"/>
    <property type="match status" value="1"/>
</dbReference>
<protein>
    <submittedName>
        <fullName evidence="4">GNAT family N-acetyltransferase</fullName>
    </submittedName>
</protein>
<gene>
    <name evidence="4" type="ORF">EWE75_19780</name>
</gene>
<dbReference type="InterPro" id="IPR000182">
    <property type="entry name" value="GNAT_dom"/>
</dbReference>
<accession>A0A4Q6XX62</accession>
<dbReference type="InterPro" id="IPR016181">
    <property type="entry name" value="Acyl_CoA_acyltransferase"/>
</dbReference>
<name>A0A4Q6XX62_9SPHN</name>
<dbReference type="SUPFAM" id="SSF55729">
    <property type="entry name" value="Acyl-CoA N-acyltransferases (Nat)"/>
    <property type="match status" value="1"/>
</dbReference>